<keyword evidence="5" id="KW-0378">Hydrolase</keyword>
<evidence type="ECO:0000256" key="4">
    <source>
        <dbReference type="ARBA" id="ARBA00022729"/>
    </source>
</evidence>
<dbReference type="GO" id="GO:0046872">
    <property type="term" value="F:metal ion binding"/>
    <property type="evidence" value="ECO:0007669"/>
    <property type="project" value="UniProtKB-KW"/>
</dbReference>
<dbReference type="AlphaFoldDB" id="A0A9D2BQE0"/>
<sequence length="532" mass="59355">MKKRLFSVLLCLLAMSVSAIAQSYEEELAFFKERVKTLGSDEFGGRKPLTAYETKTIHYIADEFKKLGLLPANGDSYFQPVKEISTFTRPEKNRIRVKCAKGSMDLRFSDDIVVWTNRGTEKVVIPTTEYVFCGFGINAPEYNWNDYEGVDVKGKIVIAMVNDPGFYDASLFRGRNMTYYGRWTYKFEEAERQGAAGLLVLHNEAAASYGWKVCQASHVQNNIALCSETMNAEALGMKGWLSEEACRKMFELSGLDFDATIAAAKRPGFKSFTMKAKSKVTLNVEMSVGESHNVAAVLPGTDLKDEYVVCTAHWDHFGIGTPINGDSIYNGASDNASGVASLMLLAKKYQSLPVKPRRSIVFVAVTSEECGLLGSQYYCEHPLFPLSKTAINLNFDGTAPRERTHDVFLRAAGKTDTDALVVAMASAQGRTVKIVTEDPGGGYFRSDHFNFVKKGVPTVLVGPGNDYVDKARHEAKPKVYRYHQPNDEYDESWWDFDGAMENMNLMFAIGLVIANNDEMPKWTKDADFQRQP</sequence>
<name>A0A9D2BQE0_9BACT</name>
<keyword evidence="6" id="KW-0862">Zinc</keyword>
<evidence type="ECO:0000256" key="3">
    <source>
        <dbReference type="ARBA" id="ARBA00022723"/>
    </source>
</evidence>
<evidence type="ECO:0000256" key="2">
    <source>
        <dbReference type="ARBA" id="ARBA00022670"/>
    </source>
</evidence>
<accession>A0A9D2BQE0</accession>
<feature type="domain" description="Peptidase M28" evidence="8">
    <location>
        <begin position="293"/>
        <end position="506"/>
    </location>
</feature>
<evidence type="ECO:0000313" key="10">
    <source>
        <dbReference type="Proteomes" id="UP000823847"/>
    </source>
</evidence>
<keyword evidence="3" id="KW-0479">Metal-binding</keyword>
<dbReference type="Proteomes" id="UP000823847">
    <property type="component" value="Unassembled WGS sequence"/>
</dbReference>
<organism evidence="9 10">
    <name type="scientific">Candidatus Parabacteroides intestinigallinarum</name>
    <dbReference type="NCBI Taxonomy" id="2838722"/>
    <lineage>
        <taxon>Bacteria</taxon>
        <taxon>Pseudomonadati</taxon>
        <taxon>Bacteroidota</taxon>
        <taxon>Bacteroidia</taxon>
        <taxon>Bacteroidales</taxon>
        <taxon>Tannerellaceae</taxon>
        <taxon>Parabacteroides</taxon>
    </lineage>
</organism>
<reference evidence="9" key="2">
    <citation type="submission" date="2021-04" db="EMBL/GenBank/DDBJ databases">
        <authorList>
            <person name="Gilroy R."/>
        </authorList>
    </citation>
    <scope>NUCLEOTIDE SEQUENCE</scope>
    <source>
        <strain evidence="9">ChiHecec2B26-12326</strain>
    </source>
</reference>
<gene>
    <name evidence="9" type="ORF">H9848_08150</name>
</gene>
<dbReference type="GO" id="GO:0006508">
    <property type="term" value="P:proteolysis"/>
    <property type="evidence" value="ECO:0007669"/>
    <property type="project" value="UniProtKB-KW"/>
</dbReference>
<comment type="caution">
    <text evidence="9">The sequence shown here is derived from an EMBL/GenBank/DDBJ whole genome shotgun (WGS) entry which is preliminary data.</text>
</comment>
<protein>
    <submittedName>
        <fullName evidence="9">M20/M25/M40 family metallo-hydrolase</fullName>
    </submittedName>
</protein>
<dbReference type="Gene3D" id="3.40.630.10">
    <property type="entry name" value="Zn peptidases"/>
    <property type="match status" value="1"/>
</dbReference>
<evidence type="ECO:0000256" key="6">
    <source>
        <dbReference type="ARBA" id="ARBA00022833"/>
    </source>
</evidence>
<evidence type="ECO:0000256" key="7">
    <source>
        <dbReference type="SAM" id="SignalP"/>
    </source>
</evidence>
<dbReference type="GO" id="GO:0004177">
    <property type="term" value="F:aminopeptidase activity"/>
    <property type="evidence" value="ECO:0007669"/>
    <property type="project" value="UniProtKB-KW"/>
</dbReference>
<evidence type="ECO:0000256" key="5">
    <source>
        <dbReference type="ARBA" id="ARBA00022801"/>
    </source>
</evidence>
<evidence type="ECO:0000259" key="8">
    <source>
        <dbReference type="Pfam" id="PF04389"/>
    </source>
</evidence>
<keyword evidence="2" id="KW-0645">Protease</keyword>
<evidence type="ECO:0000313" key="9">
    <source>
        <dbReference type="EMBL" id="HIX86562.1"/>
    </source>
</evidence>
<keyword evidence="4 7" id="KW-0732">Signal</keyword>
<keyword evidence="1" id="KW-0031">Aminopeptidase</keyword>
<dbReference type="PANTHER" id="PTHR12147">
    <property type="entry name" value="METALLOPEPTIDASE M28 FAMILY MEMBER"/>
    <property type="match status" value="1"/>
</dbReference>
<dbReference type="EMBL" id="DXEN01000061">
    <property type="protein sequence ID" value="HIX86562.1"/>
    <property type="molecule type" value="Genomic_DNA"/>
</dbReference>
<reference evidence="9" key="1">
    <citation type="journal article" date="2021" name="PeerJ">
        <title>Extensive microbial diversity within the chicken gut microbiome revealed by metagenomics and culture.</title>
        <authorList>
            <person name="Gilroy R."/>
            <person name="Ravi A."/>
            <person name="Getino M."/>
            <person name="Pursley I."/>
            <person name="Horton D.L."/>
            <person name="Alikhan N.F."/>
            <person name="Baker D."/>
            <person name="Gharbi K."/>
            <person name="Hall N."/>
            <person name="Watson M."/>
            <person name="Adriaenssens E.M."/>
            <person name="Foster-Nyarko E."/>
            <person name="Jarju S."/>
            <person name="Secka A."/>
            <person name="Antonio M."/>
            <person name="Oren A."/>
            <person name="Chaudhuri R.R."/>
            <person name="La Ragione R."/>
            <person name="Hildebrand F."/>
            <person name="Pallen M.J."/>
        </authorList>
    </citation>
    <scope>NUCLEOTIDE SEQUENCE</scope>
    <source>
        <strain evidence="9">ChiHecec2B26-12326</strain>
    </source>
</reference>
<dbReference type="Pfam" id="PF04389">
    <property type="entry name" value="Peptidase_M28"/>
    <property type="match status" value="1"/>
</dbReference>
<dbReference type="SUPFAM" id="SSF52025">
    <property type="entry name" value="PA domain"/>
    <property type="match status" value="1"/>
</dbReference>
<proteinExistence type="predicted"/>
<dbReference type="Gene3D" id="3.50.30.30">
    <property type="match status" value="1"/>
</dbReference>
<evidence type="ECO:0000256" key="1">
    <source>
        <dbReference type="ARBA" id="ARBA00022438"/>
    </source>
</evidence>
<feature type="chain" id="PRO_5039643730" evidence="7">
    <location>
        <begin position="22"/>
        <end position="532"/>
    </location>
</feature>
<dbReference type="InterPro" id="IPR046450">
    <property type="entry name" value="PA_dom_sf"/>
</dbReference>
<dbReference type="SUPFAM" id="SSF53187">
    <property type="entry name" value="Zn-dependent exopeptidases"/>
    <property type="match status" value="1"/>
</dbReference>
<dbReference type="PANTHER" id="PTHR12147:SF56">
    <property type="entry name" value="AMINOPEPTIDASE YDR415C-RELATED"/>
    <property type="match status" value="1"/>
</dbReference>
<dbReference type="InterPro" id="IPR007484">
    <property type="entry name" value="Peptidase_M28"/>
</dbReference>
<dbReference type="GO" id="GO:0008235">
    <property type="term" value="F:metalloexopeptidase activity"/>
    <property type="evidence" value="ECO:0007669"/>
    <property type="project" value="InterPro"/>
</dbReference>
<dbReference type="InterPro" id="IPR045175">
    <property type="entry name" value="M28_fam"/>
</dbReference>
<feature type="signal peptide" evidence="7">
    <location>
        <begin position="1"/>
        <end position="21"/>
    </location>
</feature>